<dbReference type="InterPro" id="IPR012340">
    <property type="entry name" value="NA-bd_OB-fold"/>
</dbReference>
<dbReference type="SUPFAM" id="SSF50249">
    <property type="entry name" value="Nucleic acid-binding proteins"/>
    <property type="match status" value="1"/>
</dbReference>
<dbReference type="AlphaFoldDB" id="A0A8B6CNH0"/>
<organism evidence="1 2">
    <name type="scientific">Mytilus galloprovincialis</name>
    <name type="common">Mediterranean mussel</name>
    <dbReference type="NCBI Taxonomy" id="29158"/>
    <lineage>
        <taxon>Eukaryota</taxon>
        <taxon>Metazoa</taxon>
        <taxon>Spiralia</taxon>
        <taxon>Lophotrochozoa</taxon>
        <taxon>Mollusca</taxon>
        <taxon>Bivalvia</taxon>
        <taxon>Autobranchia</taxon>
        <taxon>Pteriomorphia</taxon>
        <taxon>Mytilida</taxon>
        <taxon>Mytiloidea</taxon>
        <taxon>Mytilidae</taxon>
        <taxon>Mytilinae</taxon>
        <taxon>Mytilus</taxon>
    </lineage>
</organism>
<comment type="caution">
    <text evidence="1">The sequence shown here is derived from an EMBL/GenBank/DDBJ whole genome shotgun (WGS) entry which is preliminary data.</text>
</comment>
<reference evidence="1" key="1">
    <citation type="submission" date="2018-11" db="EMBL/GenBank/DDBJ databases">
        <authorList>
            <person name="Alioto T."/>
            <person name="Alioto T."/>
        </authorList>
    </citation>
    <scope>NUCLEOTIDE SEQUENCE</scope>
</reference>
<dbReference type="OrthoDB" id="10535432at2759"/>
<name>A0A8B6CNH0_MYTGA</name>
<keyword evidence="2" id="KW-1185">Reference proteome</keyword>
<gene>
    <name evidence="1" type="ORF">MGAL_10B051109</name>
</gene>
<evidence type="ECO:0000313" key="2">
    <source>
        <dbReference type="Proteomes" id="UP000596742"/>
    </source>
</evidence>
<sequence length="149" mass="17268">MRPRSIKVKLWREKASMTNGFSVGDKIVVKNLKVMEFRGSIFLNSMSDTKIMQKEVKRRSLTKDRENDKKIISVKLAEVQCLFPTQHPNTSPVVILYWRVMLSVLRYLSPAHRACVALDEYQGNNGPSYDLCQANSRFCQCRRLPFVKL</sequence>
<accession>A0A8B6CNH0</accession>
<dbReference type="EMBL" id="UYJE01002125">
    <property type="protein sequence ID" value="VDI08043.1"/>
    <property type="molecule type" value="Genomic_DNA"/>
</dbReference>
<evidence type="ECO:0000313" key="1">
    <source>
        <dbReference type="EMBL" id="VDI08043.1"/>
    </source>
</evidence>
<protein>
    <submittedName>
        <fullName evidence="1">Uncharacterized protein</fullName>
    </submittedName>
</protein>
<dbReference type="Gene3D" id="2.40.50.140">
    <property type="entry name" value="Nucleic acid-binding proteins"/>
    <property type="match status" value="1"/>
</dbReference>
<dbReference type="Proteomes" id="UP000596742">
    <property type="component" value="Unassembled WGS sequence"/>
</dbReference>
<proteinExistence type="predicted"/>